<sequence length="354" mass="39930">MFNIRYKQLNRHIGNAEKTFVIAEIGQNHQGDINLAKKLIKTALECGADCVKFQKSCLSEKFSKLALNRNYESPNSFGKTYGEHKAFLEFSQAQYRELQKYSDELGMFFTASAMDIKSLDFLANINVPFIKIGSGDANNLPLIERASQKDIPLVISTGMQDFATVKNIYRLVSRYHKKFALLHCISAYPTPYEDINLNVINLYKREFSDITIGYSGHELGIHITTAAVALGSKIIERHLTLDKTQKGSDHKCSLDPQEFHQLVNNIRTLESAMGQPIKIMQISELPCYQKLGKTLVYVKSLPKGHKLDFEELNVKVAEPKGIDGSKLSEVIGQMLVLDVEEDESVLSKHLLKIK</sequence>
<dbReference type="GO" id="GO:0006054">
    <property type="term" value="P:N-acetylneuraminate metabolic process"/>
    <property type="evidence" value="ECO:0007669"/>
    <property type="project" value="UniProtKB-ARBA"/>
</dbReference>
<dbReference type="FunFam" id="3.20.20.70:FF:000144">
    <property type="entry name" value="sialic acid synthase"/>
    <property type="match status" value="1"/>
</dbReference>
<dbReference type="Pfam" id="PF03102">
    <property type="entry name" value="NeuB"/>
    <property type="match status" value="1"/>
</dbReference>
<protein>
    <recommendedName>
        <fullName evidence="4">N-acetylneuraminate-9-phosphate synthase</fullName>
        <ecNumber evidence="3">2.5.1.57</ecNumber>
    </recommendedName>
    <alternativeName>
        <fullName evidence="5">Sialic acid synthase</fullName>
    </alternativeName>
</protein>
<accession>A0AAV8YQB6</accession>
<keyword evidence="8" id="KW-1185">Reference proteome</keyword>
<evidence type="ECO:0000256" key="4">
    <source>
        <dbReference type="ARBA" id="ARBA00067780"/>
    </source>
</evidence>
<dbReference type="SUPFAM" id="SSF51569">
    <property type="entry name" value="Aldolase"/>
    <property type="match status" value="1"/>
</dbReference>
<dbReference type="GO" id="GO:1901137">
    <property type="term" value="P:carbohydrate derivative biosynthetic process"/>
    <property type="evidence" value="ECO:0007669"/>
    <property type="project" value="UniProtKB-ARBA"/>
</dbReference>
<dbReference type="Proteomes" id="UP001162162">
    <property type="component" value="Unassembled WGS sequence"/>
</dbReference>
<reference evidence="7" key="1">
    <citation type="journal article" date="2023" name="Insect Mol. Biol.">
        <title>Genome sequencing provides insights into the evolution of gene families encoding plant cell wall-degrading enzymes in longhorned beetles.</title>
        <authorList>
            <person name="Shin N.R."/>
            <person name="Okamura Y."/>
            <person name="Kirsch R."/>
            <person name="Pauchet Y."/>
        </authorList>
    </citation>
    <scope>NUCLEOTIDE SEQUENCE</scope>
    <source>
        <strain evidence="7">AMC_N1</strain>
    </source>
</reference>
<dbReference type="InterPro" id="IPR036732">
    <property type="entry name" value="AFP_Neu5c_C_sf"/>
</dbReference>
<organism evidence="7 8">
    <name type="scientific">Aromia moschata</name>
    <dbReference type="NCBI Taxonomy" id="1265417"/>
    <lineage>
        <taxon>Eukaryota</taxon>
        <taxon>Metazoa</taxon>
        <taxon>Ecdysozoa</taxon>
        <taxon>Arthropoda</taxon>
        <taxon>Hexapoda</taxon>
        <taxon>Insecta</taxon>
        <taxon>Pterygota</taxon>
        <taxon>Neoptera</taxon>
        <taxon>Endopterygota</taxon>
        <taxon>Coleoptera</taxon>
        <taxon>Polyphaga</taxon>
        <taxon>Cucujiformia</taxon>
        <taxon>Chrysomeloidea</taxon>
        <taxon>Cerambycidae</taxon>
        <taxon>Cerambycinae</taxon>
        <taxon>Callichromatini</taxon>
        <taxon>Aromia</taxon>
    </lineage>
</organism>
<dbReference type="PANTHER" id="PTHR42966">
    <property type="entry name" value="N-ACETYLNEURAMINATE SYNTHASE"/>
    <property type="match status" value="1"/>
</dbReference>
<feature type="domain" description="AFP-like" evidence="6">
    <location>
        <begin position="294"/>
        <end position="353"/>
    </location>
</feature>
<dbReference type="EMBL" id="JAPWTK010000063">
    <property type="protein sequence ID" value="KAJ8952931.1"/>
    <property type="molecule type" value="Genomic_DNA"/>
</dbReference>
<evidence type="ECO:0000313" key="8">
    <source>
        <dbReference type="Proteomes" id="UP001162162"/>
    </source>
</evidence>
<comment type="catalytic activity">
    <reaction evidence="2">
        <text>aldehydo-N-acetyl-D-mannosamine 6-phosphate + phosphoenolpyruvate + H2O = N-acetylneuraminate 9-phosphate + phosphate</text>
        <dbReference type="Rhea" id="RHEA:80835"/>
        <dbReference type="ChEBI" id="CHEBI:15377"/>
        <dbReference type="ChEBI" id="CHEBI:43474"/>
        <dbReference type="ChEBI" id="CHEBI:58557"/>
        <dbReference type="ChEBI" id="CHEBI:58702"/>
        <dbReference type="ChEBI" id="CHEBI:231734"/>
        <dbReference type="EC" id="2.5.1.57"/>
    </reaction>
    <physiologicalReaction direction="left-to-right" evidence="2">
        <dbReference type="Rhea" id="RHEA:80836"/>
    </physiologicalReaction>
</comment>
<comment type="caution">
    <text evidence="7">The sequence shown here is derived from an EMBL/GenBank/DDBJ whole genome shotgun (WGS) entry which is preliminary data.</text>
</comment>
<dbReference type="GO" id="GO:0047444">
    <property type="term" value="F:N-acylneuraminate-9-phosphate synthase activity"/>
    <property type="evidence" value="ECO:0007669"/>
    <property type="project" value="UniProtKB-EC"/>
</dbReference>
<dbReference type="InterPro" id="IPR051690">
    <property type="entry name" value="PseI-like"/>
</dbReference>
<dbReference type="Gene3D" id="3.20.20.70">
    <property type="entry name" value="Aldolase class I"/>
    <property type="match status" value="1"/>
</dbReference>
<dbReference type="InterPro" id="IPR013132">
    <property type="entry name" value="PseI/NeuA/B-like_N"/>
</dbReference>
<proteinExistence type="predicted"/>
<dbReference type="InterPro" id="IPR013785">
    <property type="entry name" value="Aldolase_TIM"/>
</dbReference>
<name>A0AAV8YQB6_9CUCU</name>
<evidence type="ECO:0000259" key="6">
    <source>
        <dbReference type="PROSITE" id="PS50844"/>
    </source>
</evidence>
<dbReference type="EC" id="2.5.1.57" evidence="3"/>
<dbReference type="Gene3D" id="3.90.1210.10">
    <property type="entry name" value="Antifreeze-like/N-acetylneuraminic acid synthase C-terminal domain"/>
    <property type="match status" value="1"/>
</dbReference>
<evidence type="ECO:0000256" key="1">
    <source>
        <dbReference type="ARBA" id="ARBA00022679"/>
    </source>
</evidence>
<keyword evidence="1" id="KW-0808">Transferase</keyword>
<evidence type="ECO:0000256" key="2">
    <source>
        <dbReference type="ARBA" id="ARBA00050599"/>
    </source>
</evidence>
<dbReference type="AlphaFoldDB" id="A0AAV8YQB6"/>
<evidence type="ECO:0000313" key="7">
    <source>
        <dbReference type="EMBL" id="KAJ8952931.1"/>
    </source>
</evidence>
<dbReference type="SUPFAM" id="SSF51269">
    <property type="entry name" value="AFP III-like domain"/>
    <property type="match status" value="1"/>
</dbReference>
<dbReference type="GO" id="GO:0016051">
    <property type="term" value="P:carbohydrate biosynthetic process"/>
    <property type="evidence" value="ECO:0007669"/>
    <property type="project" value="InterPro"/>
</dbReference>
<gene>
    <name evidence="7" type="ORF">NQ318_006548</name>
</gene>
<evidence type="ECO:0000256" key="3">
    <source>
        <dbReference type="ARBA" id="ARBA00066534"/>
    </source>
</evidence>
<evidence type="ECO:0000256" key="5">
    <source>
        <dbReference type="ARBA" id="ARBA00083845"/>
    </source>
</evidence>
<dbReference type="InterPro" id="IPR006190">
    <property type="entry name" value="SAF_AFP_Neu5Ac"/>
</dbReference>
<dbReference type="PROSITE" id="PS50844">
    <property type="entry name" value="AFP_LIKE"/>
    <property type="match status" value="1"/>
</dbReference>
<dbReference type="PANTHER" id="PTHR42966:SF1">
    <property type="entry name" value="SIALIC ACID SYNTHASE"/>
    <property type="match status" value="1"/>
</dbReference>